<dbReference type="PANTHER" id="PTHR11062">
    <property type="entry name" value="EXOSTOSIN HEPARAN SULFATE GLYCOSYLTRANSFERASE -RELATED"/>
    <property type="match status" value="1"/>
</dbReference>
<dbReference type="InterPro" id="IPR036291">
    <property type="entry name" value="NAD(P)-bd_dom_sf"/>
</dbReference>
<feature type="domain" description="Ketoreductase" evidence="2">
    <location>
        <begin position="58"/>
        <end position="225"/>
    </location>
</feature>
<evidence type="ECO:0000259" key="2">
    <source>
        <dbReference type="SMART" id="SM00822"/>
    </source>
</evidence>
<sequence length="1012" mass="112225">MAVLRAWLLPTLRLPRLCFPSRAAHRSLAACLVTFSLLLHFGIPTRPRPTHSPERARGRILITGGAGRIGQLLVPRLHEAGNAMTILNLLPPSSPSHLSDHAASSLHYLHGDVHNLSVLLSALTPDITGIIHLAAALAHPTSCGANAGACTAADARNLGTERVLKALRERGRPMPWFLLPSPSSSLLSGHAQAEAAPSHASGLADHPASLGAHAMILRLAQVYGSLHDHPDLLIPSTLTQVLAHLPVQILGGEQELDLLHIDDCVDAFLLAIQRLSRHAKRSWWGKGRERGGLAVYDISSGIAMSMRKVVDHLLCLTKSHSPVQQLRPNGCYPPSYMGSTQKAADDLGFRAQVGLKEGLLQTVEAYMQRNLRALEGKIFSDCLDPPHLEVNTELEKLDDCQVHLDIDVSGRLAALRPQAGRLVVSDDLPPAPLRARVKQDGGRWLVLLNDWHKPGKLFGPASELVRGVRTIPNNLASADAEGGWWELELSPSLSSLKLLLPGTSIQLTPPNRPRFGASIPKAVCGRMRRAADKLQQDLASLSLDLLAQADQAKLDASMGPASKWTKAQLPICTNLCDLPGMCVDTGDWAVLGGFPTSGWDWRLAERLQKIQEDGNLLLELVKQSSWKDVLRPHAHRYMNTNEPWPRVHVANPHPWLQEWLDDPHTEKPALLRGGHCFSADVSMELPLREISVQPEEAELVFMPFYQKRFNAIYNDQWKLTQSTFPTLDTHKFVIPFSHDYGTCLLGYEVDVFKLRSSGMSRLASTRDVMAWSVMGDINEPCFKPLQDITIPPRTCGSPQLFAGFEDMALVRPSRQRKVLATFKGSIRGSGANTRVRVNCEARMSALEEPDQYALQSPHRLITIWDGLGGYNDYYTLLNDTIFCPVPDGVTGWMMHLEDAIYAGCIPVLIGHATQHPFWDMIDWGKISITVERRDLQWLEQVLLGFSMEYVEQIQANLMLIRDAFLYPLDGDQANQLKRRGPLFFALHSAKMRLLTMYLRGDLVDRPDWSDTR</sequence>
<dbReference type="EMBL" id="KV417332">
    <property type="protein sequence ID" value="KZO90886.1"/>
    <property type="molecule type" value="Genomic_DNA"/>
</dbReference>
<dbReference type="SUPFAM" id="SSF51735">
    <property type="entry name" value="NAD(P)-binding Rossmann-fold domains"/>
    <property type="match status" value="1"/>
</dbReference>
<comment type="similarity">
    <text evidence="1">Belongs to the glycosyltransferase 47 family.</text>
</comment>
<reference evidence="3 4" key="1">
    <citation type="journal article" date="2016" name="Mol. Biol. Evol.">
        <title>Comparative Genomics of Early-Diverging Mushroom-Forming Fungi Provides Insights into the Origins of Lignocellulose Decay Capabilities.</title>
        <authorList>
            <person name="Nagy L.G."/>
            <person name="Riley R."/>
            <person name="Tritt A."/>
            <person name="Adam C."/>
            <person name="Daum C."/>
            <person name="Floudas D."/>
            <person name="Sun H."/>
            <person name="Yadav J.S."/>
            <person name="Pangilinan J."/>
            <person name="Larsson K.H."/>
            <person name="Matsuura K."/>
            <person name="Barry K."/>
            <person name="Labutti K."/>
            <person name="Kuo R."/>
            <person name="Ohm R.A."/>
            <person name="Bhattacharya S.S."/>
            <person name="Shirouzu T."/>
            <person name="Yoshinaga Y."/>
            <person name="Martin F.M."/>
            <person name="Grigoriev I.V."/>
            <person name="Hibbett D.S."/>
        </authorList>
    </citation>
    <scope>NUCLEOTIDE SEQUENCE [LARGE SCALE GENOMIC DNA]</scope>
    <source>
        <strain evidence="3 4">TUFC12733</strain>
    </source>
</reference>
<keyword evidence="4" id="KW-1185">Reference proteome</keyword>
<dbReference type="SMART" id="SM00822">
    <property type="entry name" value="PKS_KR"/>
    <property type="match status" value="1"/>
</dbReference>
<evidence type="ECO:0000313" key="3">
    <source>
        <dbReference type="EMBL" id="KZO90886.1"/>
    </source>
</evidence>
<evidence type="ECO:0000256" key="1">
    <source>
        <dbReference type="ARBA" id="ARBA00010271"/>
    </source>
</evidence>
<dbReference type="Pfam" id="PF03016">
    <property type="entry name" value="Exostosin_GT47"/>
    <property type="match status" value="1"/>
</dbReference>
<dbReference type="GO" id="GO:0016757">
    <property type="term" value="F:glycosyltransferase activity"/>
    <property type="evidence" value="ECO:0007669"/>
    <property type="project" value="InterPro"/>
</dbReference>
<evidence type="ECO:0000313" key="4">
    <source>
        <dbReference type="Proteomes" id="UP000076738"/>
    </source>
</evidence>
<dbReference type="InterPro" id="IPR001509">
    <property type="entry name" value="Epimerase_deHydtase"/>
</dbReference>
<dbReference type="STRING" id="1330018.A0A167GTB3"/>
<accession>A0A167GTB3</accession>
<dbReference type="OrthoDB" id="331544at2759"/>
<gene>
    <name evidence="3" type="ORF">CALVIDRAFT_531160</name>
</gene>
<proteinExistence type="inferred from homology"/>
<dbReference type="Gene3D" id="3.40.50.720">
    <property type="entry name" value="NAD(P)-binding Rossmann-like Domain"/>
    <property type="match status" value="1"/>
</dbReference>
<dbReference type="InterPro" id="IPR040911">
    <property type="entry name" value="Exostosin_GT47"/>
</dbReference>
<dbReference type="Proteomes" id="UP000076738">
    <property type="component" value="Unassembled WGS sequence"/>
</dbReference>
<dbReference type="InterPro" id="IPR004263">
    <property type="entry name" value="Exostosin"/>
</dbReference>
<dbReference type="InterPro" id="IPR057326">
    <property type="entry name" value="KR_dom"/>
</dbReference>
<keyword evidence="3" id="KW-0808">Transferase</keyword>
<dbReference type="Pfam" id="PF01370">
    <property type="entry name" value="Epimerase"/>
    <property type="match status" value="1"/>
</dbReference>
<dbReference type="PANTHER" id="PTHR11062:SF73">
    <property type="entry name" value="EXOSTOSIN-LIKE 3"/>
    <property type="match status" value="1"/>
</dbReference>
<protein>
    <submittedName>
        <fullName evidence="3">Glycosyltransferase family 47 protein</fullName>
    </submittedName>
</protein>
<dbReference type="AlphaFoldDB" id="A0A167GTB3"/>
<organism evidence="3 4">
    <name type="scientific">Calocera viscosa (strain TUFC12733)</name>
    <dbReference type="NCBI Taxonomy" id="1330018"/>
    <lineage>
        <taxon>Eukaryota</taxon>
        <taxon>Fungi</taxon>
        <taxon>Dikarya</taxon>
        <taxon>Basidiomycota</taxon>
        <taxon>Agaricomycotina</taxon>
        <taxon>Dacrymycetes</taxon>
        <taxon>Dacrymycetales</taxon>
        <taxon>Dacrymycetaceae</taxon>
        <taxon>Calocera</taxon>
    </lineage>
</organism>
<name>A0A167GTB3_CALVF</name>